<evidence type="ECO:0000313" key="3">
    <source>
        <dbReference type="EMBL" id="MBI5251599.1"/>
    </source>
</evidence>
<evidence type="ECO:0000256" key="1">
    <source>
        <dbReference type="SAM" id="MobiDB-lite"/>
    </source>
</evidence>
<gene>
    <name evidence="3" type="ORF">HY912_19075</name>
</gene>
<name>A0A9D6V4X5_9BACT</name>
<protein>
    <submittedName>
        <fullName evidence="3">Prepilin-type N-terminal cleavage/methylation domain-containing protein</fullName>
    </submittedName>
</protein>
<evidence type="ECO:0000313" key="4">
    <source>
        <dbReference type="Proteomes" id="UP000807825"/>
    </source>
</evidence>
<dbReference type="NCBIfam" id="TIGR02532">
    <property type="entry name" value="IV_pilin_GFxxxE"/>
    <property type="match status" value="1"/>
</dbReference>
<reference evidence="3" key="1">
    <citation type="submission" date="2020-07" db="EMBL/GenBank/DDBJ databases">
        <title>Huge and variable diversity of episymbiotic CPR bacteria and DPANN archaea in groundwater ecosystems.</title>
        <authorList>
            <person name="He C.Y."/>
            <person name="Keren R."/>
            <person name="Whittaker M."/>
            <person name="Farag I.F."/>
            <person name="Doudna J."/>
            <person name="Cate J.H.D."/>
            <person name="Banfield J.F."/>
        </authorList>
    </citation>
    <scope>NUCLEOTIDE SEQUENCE</scope>
    <source>
        <strain evidence="3">NC_groundwater_1664_Pr3_B-0.1um_52_9</strain>
    </source>
</reference>
<dbReference type="Proteomes" id="UP000807825">
    <property type="component" value="Unassembled WGS sequence"/>
</dbReference>
<comment type="caution">
    <text evidence="3">The sequence shown here is derived from an EMBL/GenBank/DDBJ whole genome shotgun (WGS) entry which is preliminary data.</text>
</comment>
<dbReference type="EMBL" id="JACRDE010000499">
    <property type="protein sequence ID" value="MBI5251599.1"/>
    <property type="molecule type" value="Genomic_DNA"/>
</dbReference>
<feature type="compositionally biased region" description="Polar residues" evidence="1">
    <location>
        <begin position="69"/>
        <end position="84"/>
    </location>
</feature>
<dbReference type="InterPro" id="IPR012902">
    <property type="entry name" value="N_methyl_site"/>
</dbReference>
<dbReference type="AlphaFoldDB" id="A0A9D6V4X5"/>
<dbReference type="PROSITE" id="PS00409">
    <property type="entry name" value="PROKAR_NTER_METHYL"/>
    <property type="match status" value="1"/>
</dbReference>
<keyword evidence="2" id="KW-0812">Transmembrane</keyword>
<feature type="transmembrane region" description="Helical" evidence="2">
    <location>
        <begin position="12"/>
        <end position="33"/>
    </location>
</feature>
<organism evidence="3 4">
    <name type="scientific">Desulfomonile tiedjei</name>
    <dbReference type="NCBI Taxonomy" id="2358"/>
    <lineage>
        <taxon>Bacteria</taxon>
        <taxon>Pseudomonadati</taxon>
        <taxon>Thermodesulfobacteriota</taxon>
        <taxon>Desulfomonilia</taxon>
        <taxon>Desulfomonilales</taxon>
        <taxon>Desulfomonilaceae</taxon>
        <taxon>Desulfomonile</taxon>
    </lineage>
</organism>
<evidence type="ECO:0000256" key="2">
    <source>
        <dbReference type="SAM" id="Phobius"/>
    </source>
</evidence>
<keyword evidence="2" id="KW-1133">Transmembrane helix</keyword>
<accession>A0A9D6V4X5</accession>
<dbReference type="Pfam" id="PF07963">
    <property type="entry name" value="N_methyl"/>
    <property type="match status" value="1"/>
</dbReference>
<sequence>MRVGSEKGFSLIEVMVAIGILFFGMAGVGSMLFQSFQFDRNNAKQRRAQIAANQIAERFRGGNPPTREPNGSGTAQRLPPTSSDFGNGIIIGTDLWWQDATKTNGTYFCQWTTYSPSGSLVHDWTVDGSVPESGSVTDITIGWGSGDCSRSSVNTCPRKFRMVVILTKK</sequence>
<proteinExistence type="predicted"/>
<keyword evidence="2" id="KW-0472">Membrane</keyword>
<feature type="region of interest" description="Disordered" evidence="1">
    <location>
        <begin position="58"/>
        <end position="84"/>
    </location>
</feature>